<evidence type="ECO:0000256" key="8">
    <source>
        <dbReference type="RuleBase" id="RU366045"/>
    </source>
</evidence>
<dbReference type="AlphaFoldDB" id="A0A6G1IB91"/>
<comment type="similarity">
    <text evidence="1">Belongs to the metallo-dependent hydrolases superfamily. ACMSD family.</text>
</comment>
<keyword evidence="2" id="KW-0479">Metal-binding</keyword>
<evidence type="ECO:0000256" key="7">
    <source>
        <dbReference type="ARBA" id="ARBA00038889"/>
    </source>
</evidence>
<name>A0A6G1IB91_9PEZI</name>
<dbReference type="PANTHER" id="PTHR21240">
    <property type="entry name" value="2-AMINO-3-CARBOXYLMUCONATE-6-SEMIALDEHYDE DECARBOXYLASE"/>
    <property type="match status" value="1"/>
</dbReference>
<sequence length="360" mass="39347">MAPSNYPRIDTHSHILPDFYRSALAETGHSQPDGMPAVPPWSESEHLAMMNNLNIAYSIVSISSPGIRLTPSREATISLCRRVNAFAADLKRRHPSRFGFFASLPLPDEDAALAEVETAFAEGAAGVVLMSSVDGVYVGDPQYSRLWAALDARAAKVFVHPTTPCLCLGPHGSGGSPQIVPSNPLSPFLPSPALEFLFDTVRWISTVLLRSTLTTYPHLTFLAPHAGGALPPLLSRIIGFANIVPEAAYPLITSRHSENEAVTLLQTRFYWDVAGWAWPRQWRMLVEGLEVGKERVLYGSDYPFTREEFVADFVGAMDQGVGNEKEGWTKEEVSGMWGGNAARLFGVESVLGGDVMRFMS</sequence>
<evidence type="ECO:0000256" key="6">
    <source>
        <dbReference type="ARBA" id="ARBA00036832"/>
    </source>
</evidence>
<evidence type="ECO:0000256" key="5">
    <source>
        <dbReference type="ARBA" id="ARBA00023239"/>
    </source>
</evidence>
<dbReference type="InterPro" id="IPR032466">
    <property type="entry name" value="Metal_Hydrolase"/>
</dbReference>
<dbReference type="PANTHER" id="PTHR21240:SF29">
    <property type="entry name" value="AMIDOHYDROLASE-RELATED DOMAIN-CONTAINING PROTEIN"/>
    <property type="match status" value="1"/>
</dbReference>
<dbReference type="InterPro" id="IPR006680">
    <property type="entry name" value="Amidohydro-rel"/>
</dbReference>
<dbReference type="GO" id="GO:0047596">
    <property type="term" value="F:6-methylsalicylate decarboxylase activity"/>
    <property type="evidence" value="ECO:0007669"/>
    <property type="project" value="UniProtKB-EC"/>
</dbReference>
<evidence type="ECO:0000256" key="3">
    <source>
        <dbReference type="ARBA" id="ARBA00022793"/>
    </source>
</evidence>
<evidence type="ECO:0000313" key="10">
    <source>
        <dbReference type="EMBL" id="KAF2405542.1"/>
    </source>
</evidence>
<dbReference type="GO" id="GO:0016787">
    <property type="term" value="F:hydrolase activity"/>
    <property type="evidence" value="ECO:0007669"/>
    <property type="project" value="UniProtKB-KW"/>
</dbReference>
<keyword evidence="3 8" id="KW-0210">Decarboxylase</keyword>
<reference evidence="10" key="1">
    <citation type="journal article" date="2020" name="Stud. Mycol.">
        <title>101 Dothideomycetes genomes: a test case for predicting lifestyles and emergence of pathogens.</title>
        <authorList>
            <person name="Haridas S."/>
            <person name="Albert R."/>
            <person name="Binder M."/>
            <person name="Bloem J."/>
            <person name="Labutti K."/>
            <person name="Salamov A."/>
            <person name="Andreopoulos B."/>
            <person name="Baker S."/>
            <person name="Barry K."/>
            <person name="Bills G."/>
            <person name="Bluhm B."/>
            <person name="Cannon C."/>
            <person name="Castanera R."/>
            <person name="Culley D."/>
            <person name="Daum C."/>
            <person name="Ezra D."/>
            <person name="Gonzalez J."/>
            <person name="Henrissat B."/>
            <person name="Kuo A."/>
            <person name="Liang C."/>
            <person name="Lipzen A."/>
            <person name="Lutzoni F."/>
            <person name="Magnuson J."/>
            <person name="Mondo S."/>
            <person name="Nolan M."/>
            <person name="Ohm R."/>
            <person name="Pangilinan J."/>
            <person name="Park H.-J."/>
            <person name="Ramirez L."/>
            <person name="Alfaro M."/>
            <person name="Sun H."/>
            <person name="Tritt A."/>
            <person name="Yoshinaga Y."/>
            <person name="Zwiers L.-H."/>
            <person name="Turgeon B."/>
            <person name="Goodwin S."/>
            <person name="Spatafora J."/>
            <person name="Crous P."/>
            <person name="Grigoriev I."/>
        </authorList>
    </citation>
    <scope>NUCLEOTIDE SEQUENCE</scope>
    <source>
        <strain evidence="10">CBS 262.69</strain>
    </source>
</reference>
<keyword evidence="11" id="KW-1185">Reference proteome</keyword>
<dbReference type="InterPro" id="IPR032465">
    <property type="entry name" value="ACMSD"/>
</dbReference>
<dbReference type="Gene3D" id="3.20.20.140">
    <property type="entry name" value="Metal-dependent hydrolases"/>
    <property type="match status" value="1"/>
</dbReference>
<dbReference type="Pfam" id="PF04909">
    <property type="entry name" value="Amidohydro_2"/>
    <property type="match status" value="1"/>
</dbReference>
<feature type="domain" description="Amidohydrolase-related" evidence="9">
    <location>
        <begin position="9"/>
        <end position="346"/>
    </location>
</feature>
<organism evidence="10 11">
    <name type="scientific">Trichodelitschia bisporula</name>
    <dbReference type="NCBI Taxonomy" id="703511"/>
    <lineage>
        <taxon>Eukaryota</taxon>
        <taxon>Fungi</taxon>
        <taxon>Dikarya</taxon>
        <taxon>Ascomycota</taxon>
        <taxon>Pezizomycotina</taxon>
        <taxon>Dothideomycetes</taxon>
        <taxon>Dothideomycetes incertae sedis</taxon>
        <taxon>Phaeotrichales</taxon>
        <taxon>Phaeotrichaceae</taxon>
        <taxon>Trichodelitschia</taxon>
    </lineage>
</organism>
<dbReference type="Proteomes" id="UP000799640">
    <property type="component" value="Unassembled WGS sequence"/>
</dbReference>
<dbReference type="EMBL" id="ML996687">
    <property type="protein sequence ID" value="KAF2405542.1"/>
    <property type="molecule type" value="Genomic_DNA"/>
</dbReference>
<dbReference type="GO" id="GO:0005829">
    <property type="term" value="C:cytosol"/>
    <property type="evidence" value="ECO:0007669"/>
    <property type="project" value="TreeGrafter"/>
</dbReference>
<dbReference type="GO" id="GO:0019748">
    <property type="term" value="P:secondary metabolic process"/>
    <property type="evidence" value="ECO:0007669"/>
    <property type="project" value="TreeGrafter"/>
</dbReference>
<dbReference type="GO" id="GO:0046872">
    <property type="term" value="F:metal ion binding"/>
    <property type="evidence" value="ECO:0007669"/>
    <property type="project" value="UniProtKB-KW"/>
</dbReference>
<keyword evidence="4" id="KW-0862">Zinc</keyword>
<evidence type="ECO:0000259" key="9">
    <source>
        <dbReference type="Pfam" id="PF04909"/>
    </source>
</evidence>
<evidence type="ECO:0000256" key="2">
    <source>
        <dbReference type="ARBA" id="ARBA00022723"/>
    </source>
</evidence>
<accession>A0A6G1IB91</accession>
<evidence type="ECO:0000313" key="11">
    <source>
        <dbReference type="Proteomes" id="UP000799640"/>
    </source>
</evidence>
<dbReference type="EC" id="4.1.1.52" evidence="7"/>
<keyword evidence="5 8" id="KW-0456">Lyase</keyword>
<evidence type="ECO:0000256" key="1">
    <source>
        <dbReference type="ARBA" id="ARBA00005871"/>
    </source>
</evidence>
<keyword evidence="10" id="KW-0378">Hydrolase</keyword>
<gene>
    <name evidence="10" type="ORF">EJ06DRAFT_29468</name>
</gene>
<dbReference type="SUPFAM" id="SSF51556">
    <property type="entry name" value="Metallo-dependent hydrolases"/>
    <property type="match status" value="1"/>
</dbReference>
<dbReference type="OrthoDB" id="2832284at2759"/>
<comment type="catalytic activity">
    <reaction evidence="6">
        <text>6-methylsalicylate + H(+) = 3-methylphenol + CO2</text>
        <dbReference type="Rhea" id="RHEA:23112"/>
        <dbReference type="ChEBI" id="CHEBI:15378"/>
        <dbReference type="ChEBI" id="CHEBI:16526"/>
        <dbReference type="ChEBI" id="CHEBI:17231"/>
        <dbReference type="ChEBI" id="CHEBI:36658"/>
        <dbReference type="EC" id="4.1.1.52"/>
    </reaction>
    <physiologicalReaction direction="left-to-right" evidence="6">
        <dbReference type="Rhea" id="RHEA:23113"/>
    </physiologicalReaction>
</comment>
<protein>
    <recommendedName>
        <fullName evidence="7">6-methylsalicylate decarboxylase</fullName>
        <ecNumber evidence="7">4.1.1.52</ecNumber>
    </recommendedName>
</protein>
<evidence type="ECO:0000256" key="4">
    <source>
        <dbReference type="ARBA" id="ARBA00022833"/>
    </source>
</evidence>
<proteinExistence type="inferred from homology"/>